<evidence type="ECO:0000313" key="3">
    <source>
        <dbReference type="Proteomes" id="UP000509346"/>
    </source>
</evidence>
<dbReference type="AlphaFoldDB" id="A0A7D5PE96"/>
<keyword evidence="3" id="KW-1185">Reference proteome</keyword>
<dbReference type="OrthoDB" id="381602at2157"/>
<dbReference type="KEGG" id="hpel:HZS54_09705"/>
<dbReference type="RefSeq" id="WP_179922306.1">
    <property type="nucleotide sequence ID" value="NZ_CP058909.1"/>
</dbReference>
<name>A0A7D5PE96_9EURY</name>
<dbReference type="Proteomes" id="UP000509346">
    <property type="component" value="Chromosome"/>
</dbReference>
<evidence type="ECO:0000256" key="1">
    <source>
        <dbReference type="SAM" id="Phobius"/>
    </source>
</evidence>
<feature type="transmembrane region" description="Helical" evidence="1">
    <location>
        <begin position="104"/>
        <end position="123"/>
    </location>
</feature>
<keyword evidence="1" id="KW-0472">Membrane</keyword>
<protein>
    <submittedName>
        <fullName evidence="2">Uncharacterized protein</fullName>
    </submittedName>
</protein>
<organism evidence="2 3">
    <name type="scientific">Halosimplex pelagicum</name>
    <dbReference type="NCBI Taxonomy" id="869886"/>
    <lineage>
        <taxon>Archaea</taxon>
        <taxon>Methanobacteriati</taxon>
        <taxon>Methanobacteriota</taxon>
        <taxon>Stenosarchaea group</taxon>
        <taxon>Halobacteria</taxon>
        <taxon>Halobacteriales</taxon>
        <taxon>Haloarculaceae</taxon>
        <taxon>Halosimplex</taxon>
    </lineage>
</organism>
<feature type="transmembrane region" description="Helical" evidence="1">
    <location>
        <begin position="69"/>
        <end position="92"/>
    </location>
</feature>
<feature type="transmembrane region" description="Helical" evidence="1">
    <location>
        <begin position="40"/>
        <end position="57"/>
    </location>
</feature>
<dbReference type="EMBL" id="CP058909">
    <property type="protein sequence ID" value="QLH81880.1"/>
    <property type="molecule type" value="Genomic_DNA"/>
</dbReference>
<reference evidence="2 3" key="1">
    <citation type="submission" date="2020-07" db="EMBL/GenBank/DDBJ databases">
        <title>Halosimplex litoreum sp. nov. and Halosimplex rubrum sp. nov., isolated from different salt environments.</title>
        <authorList>
            <person name="Cui H."/>
        </authorList>
    </citation>
    <scope>NUCLEOTIDE SEQUENCE [LARGE SCALE GENOMIC DNA]</scope>
    <source>
        <strain evidence="2 3">R2</strain>
    </source>
</reference>
<keyword evidence="1" id="KW-1133">Transmembrane helix</keyword>
<dbReference type="GeneID" id="56082864"/>
<gene>
    <name evidence="2" type="ORF">HZS54_09705</name>
</gene>
<evidence type="ECO:0000313" key="2">
    <source>
        <dbReference type="EMBL" id="QLH81880.1"/>
    </source>
</evidence>
<keyword evidence="1" id="KW-0812">Transmembrane</keyword>
<proteinExistence type="predicted"/>
<sequence>MYETNAAARLAGAAALLVALAVWGLASVLAGGETTASTWALGLAVMFPVGALALGYASERPASALGAEYALGLVVAVATLSVAYLAALAVGFPPAAARPDVTALELGVAAVGSALLAVTLAVVDARYVERPATAARLEARYLDDPLGDD</sequence>
<accession>A0A7D5PE96</accession>